<feature type="region of interest" description="Disordered" evidence="7">
    <location>
        <begin position="813"/>
        <end position="832"/>
    </location>
</feature>
<dbReference type="CDD" id="cd12148">
    <property type="entry name" value="fungal_TF_MHR"/>
    <property type="match status" value="1"/>
</dbReference>
<evidence type="ECO:0000313" key="9">
    <source>
        <dbReference type="EMBL" id="OQD85095.1"/>
    </source>
</evidence>
<sequence>MASPDSPMASRVCDGCIRKKVTRHDQLALAALIAEKRVVTRQLGANPVPRLATPTHPIHQGSHEGPENAPTLGDSAISPTVATLQAPRNVRRLASHFDFSSQQVDRLLENFFDVVRDANPIFSKETFLLRYQNSTHSEDLITTIVAFTAKLTGLFTNEDDLSRLDTTMDQLLSASILGDDLMGDVLLLNQFRKAYLLAFYEFHQFPGPQAWLRVGRVARMAYIIGLDRLDDARTLYADWESVTDDDIQEWRSLWWCIYRLDAYSNMSYGTPYLVDDTVIRTSLVHSHTTRSSGGSDVFQKLYLPSTSEDISKVLLAAPLAPETLLENVHNITIATLRQAGLVIRLHLLHSQEKILAQVTKVERQLATIRLALPPGWLNPRRNAFSNESHLDHHARTITILHLKMAELLLSIADCALRQEEEWLVSWQRVLEACQDIASTAGQWDSSFCVTVDPAIAFTIFTALIFLDLHKKTASTADHNLSSDIDHHITVLHLQLQHFGNIWTQPRLLKLSFESFSQSEMQLLCVNTKLPEQTTMPHLRRQPNPRDLPNQDPTQGNLRAQFHTPPARHTPSNPTHRLPPSTGPNVITPDALAQAGHSVQINPFTIFGRPGMAQPLPEMETMDDDQFDDDYDPRGMEELGDDELVDHDDSFEIEDGNEEQYEDSEIDDEELEETEDVVQDQFEEEDPDEEMHDREKSPSPLPPNLREISSLASWTVSTSKPGCGVAALRNTSPSQYWQSDGPQPHTLTLHFFKLVAVVRIRVYLDFELDESYTPTKMIFAAGMGGNDLVEFATWEGDGPCGWVNVPLEGVGGRNGGWVQNDSGKKKRRSTSMRQRRRTVYRNCGYTDPDHEHDEECHPVYEHDEEIDSQDDEDDPYSGNVLKAMVIQMRIMENHQNGKDTHVRGFQVFAADESRRRVGAGPSASADVRPRRVSRNSHDLRGRVSDGVDTEKLTAPSGLDEPDWMGEPVIR</sequence>
<dbReference type="CDD" id="cd08366">
    <property type="entry name" value="APC10"/>
    <property type="match status" value="1"/>
</dbReference>
<proteinExistence type="inferred from homology"/>
<feature type="compositionally biased region" description="Acidic residues" evidence="7">
    <location>
        <begin position="637"/>
        <end position="689"/>
    </location>
</feature>
<feature type="region of interest" description="Disordered" evidence="7">
    <location>
        <begin position="913"/>
        <end position="969"/>
    </location>
</feature>
<evidence type="ECO:0000256" key="1">
    <source>
        <dbReference type="ARBA" id="ARBA00006762"/>
    </source>
</evidence>
<evidence type="ECO:0000256" key="4">
    <source>
        <dbReference type="ARBA" id="ARBA00022786"/>
    </source>
</evidence>
<evidence type="ECO:0000259" key="8">
    <source>
        <dbReference type="PROSITE" id="PS51284"/>
    </source>
</evidence>
<feature type="compositionally biased region" description="Basic and acidic residues" evidence="7">
    <location>
        <begin position="934"/>
        <end position="950"/>
    </location>
</feature>
<dbReference type="GO" id="GO:0003677">
    <property type="term" value="F:DNA binding"/>
    <property type="evidence" value="ECO:0007669"/>
    <property type="project" value="InterPro"/>
</dbReference>
<organism evidence="9 10">
    <name type="scientific">Penicillium antarcticum</name>
    <dbReference type="NCBI Taxonomy" id="416450"/>
    <lineage>
        <taxon>Eukaryota</taxon>
        <taxon>Fungi</taxon>
        <taxon>Dikarya</taxon>
        <taxon>Ascomycota</taxon>
        <taxon>Pezizomycotina</taxon>
        <taxon>Eurotiomycetes</taxon>
        <taxon>Eurotiomycetidae</taxon>
        <taxon>Eurotiales</taxon>
        <taxon>Aspergillaceae</taxon>
        <taxon>Penicillium</taxon>
    </lineage>
</organism>
<dbReference type="InterPro" id="IPR007219">
    <property type="entry name" value="XnlR_reg_dom"/>
</dbReference>
<dbReference type="InterPro" id="IPR004939">
    <property type="entry name" value="APC_su10/DOC_dom"/>
</dbReference>
<dbReference type="GO" id="GO:0070979">
    <property type="term" value="P:protein K11-linked ubiquitination"/>
    <property type="evidence" value="ECO:0007669"/>
    <property type="project" value="TreeGrafter"/>
</dbReference>
<dbReference type="Pfam" id="PF04082">
    <property type="entry name" value="Fungal_trans"/>
    <property type="match status" value="1"/>
</dbReference>
<dbReference type="GO" id="GO:0006351">
    <property type="term" value="P:DNA-templated transcription"/>
    <property type="evidence" value="ECO:0007669"/>
    <property type="project" value="InterPro"/>
</dbReference>
<keyword evidence="6" id="KW-0131">Cell cycle</keyword>
<evidence type="ECO:0000256" key="6">
    <source>
        <dbReference type="ARBA" id="ARBA00023306"/>
    </source>
</evidence>
<gene>
    <name evidence="9" type="ORF">PENANT_c011G06479</name>
</gene>
<dbReference type="Pfam" id="PF03256">
    <property type="entry name" value="ANAPC10"/>
    <property type="match status" value="1"/>
</dbReference>
<dbReference type="InterPro" id="IPR008979">
    <property type="entry name" value="Galactose-bd-like_sf"/>
</dbReference>
<keyword evidence="3" id="KW-0498">Mitosis</keyword>
<comment type="similarity">
    <text evidence="1">Belongs to the APC10 family.</text>
</comment>
<evidence type="ECO:0000313" key="10">
    <source>
        <dbReference type="Proteomes" id="UP000191672"/>
    </source>
</evidence>
<feature type="compositionally biased region" description="Acidic residues" evidence="7">
    <location>
        <begin position="619"/>
        <end position="630"/>
    </location>
</feature>
<feature type="domain" description="DOC" evidence="8">
    <location>
        <begin position="683"/>
        <end position="933"/>
    </location>
</feature>
<evidence type="ECO:0000256" key="5">
    <source>
        <dbReference type="ARBA" id="ARBA00023242"/>
    </source>
</evidence>
<dbReference type="InterPro" id="IPR016901">
    <property type="entry name" value="APC10/Doc1"/>
</dbReference>
<dbReference type="GO" id="GO:0051301">
    <property type="term" value="P:cell division"/>
    <property type="evidence" value="ECO:0007669"/>
    <property type="project" value="UniProtKB-KW"/>
</dbReference>
<dbReference type="SMART" id="SM01337">
    <property type="entry name" value="APC10"/>
    <property type="match status" value="1"/>
</dbReference>
<dbReference type="PANTHER" id="PTHR12936">
    <property type="entry name" value="ANAPHASE-PROMOTING COMPLEX 10"/>
    <property type="match status" value="1"/>
</dbReference>
<dbReference type="SUPFAM" id="SSF49785">
    <property type="entry name" value="Galactose-binding domain-like"/>
    <property type="match status" value="1"/>
</dbReference>
<dbReference type="Proteomes" id="UP000191672">
    <property type="component" value="Unassembled WGS sequence"/>
</dbReference>
<keyword evidence="4" id="KW-0833">Ubl conjugation pathway</keyword>
<dbReference type="STRING" id="416450.A0A1V6Q7B5"/>
<protein>
    <recommendedName>
        <fullName evidence="8">DOC domain-containing protein</fullName>
    </recommendedName>
</protein>
<comment type="caution">
    <text evidence="9">The sequence shown here is derived from an EMBL/GenBank/DDBJ whole genome shotgun (WGS) entry which is preliminary data.</text>
</comment>
<reference evidence="10" key="1">
    <citation type="journal article" date="2017" name="Nat. Microbiol.">
        <title>Global analysis of biosynthetic gene clusters reveals vast potential of secondary metabolite production in Penicillium species.</title>
        <authorList>
            <person name="Nielsen J.C."/>
            <person name="Grijseels S."/>
            <person name="Prigent S."/>
            <person name="Ji B."/>
            <person name="Dainat J."/>
            <person name="Nielsen K.F."/>
            <person name="Frisvad J.C."/>
            <person name="Workman M."/>
            <person name="Nielsen J."/>
        </authorList>
    </citation>
    <scope>NUCLEOTIDE SEQUENCE [LARGE SCALE GENOMIC DNA]</scope>
    <source>
        <strain evidence="10">IBT 31811</strain>
    </source>
</reference>
<dbReference type="PROSITE" id="PS51284">
    <property type="entry name" value="DOC"/>
    <property type="match status" value="1"/>
</dbReference>
<feature type="compositionally biased region" description="Basic residues" evidence="7">
    <location>
        <begin position="823"/>
        <end position="832"/>
    </location>
</feature>
<dbReference type="GO" id="GO:0031145">
    <property type="term" value="P:anaphase-promoting complex-dependent catabolic process"/>
    <property type="evidence" value="ECO:0007669"/>
    <property type="project" value="InterPro"/>
</dbReference>
<dbReference type="PANTHER" id="PTHR12936:SF0">
    <property type="entry name" value="ANAPHASE-PROMOTING COMPLEX SUBUNIT 10"/>
    <property type="match status" value="1"/>
</dbReference>
<accession>A0A1V6Q7B5</accession>
<evidence type="ECO:0000256" key="7">
    <source>
        <dbReference type="SAM" id="MobiDB-lite"/>
    </source>
</evidence>
<dbReference type="Gene3D" id="2.60.120.260">
    <property type="entry name" value="Galactose-binding domain-like"/>
    <property type="match status" value="1"/>
</dbReference>
<keyword evidence="2" id="KW-0132">Cell division</keyword>
<dbReference type="SMART" id="SM00906">
    <property type="entry name" value="Fungal_trans"/>
    <property type="match status" value="1"/>
</dbReference>
<dbReference type="EMBL" id="MDYN01000011">
    <property type="protein sequence ID" value="OQD85095.1"/>
    <property type="molecule type" value="Genomic_DNA"/>
</dbReference>
<evidence type="ECO:0000256" key="2">
    <source>
        <dbReference type="ARBA" id="ARBA00022618"/>
    </source>
</evidence>
<feature type="region of interest" description="Disordered" evidence="7">
    <location>
        <begin position="47"/>
        <end position="75"/>
    </location>
</feature>
<dbReference type="GO" id="GO:0008270">
    <property type="term" value="F:zinc ion binding"/>
    <property type="evidence" value="ECO:0007669"/>
    <property type="project" value="InterPro"/>
</dbReference>
<feature type="region of interest" description="Disordered" evidence="7">
    <location>
        <begin position="608"/>
        <end position="703"/>
    </location>
</feature>
<keyword evidence="5" id="KW-0539">Nucleus</keyword>
<name>A0A1V6Q7B5_9EURO</name>
<keyword evidence="10" id="KW-1185">Reference proteome</keyword>
<feature type="region of interest" description="Disordered" evidence="7">
    <location>
        <begin position="533"/>
        <end position="585"/>
    </location>
</feature>
<dbReference type="AlphaFoldDB" id="A0A1V6Q7B5"/>
<evidence type="ECO:0000256" key="3">
    <source>
        <dbReference type="ARBA" id="ARBA00022776"/>
    </source>
</evidence>
<dbReference type="GO" id="GO:0005680">
    <property type="term" value="C:anaphase-promoting complex"/>
    <property type="evidence" value="ECO:0007669"/>
    <property type="project" value="InterPro"/>
</dbReference>